<keyword evidence="2" id="KW-1185">Reference proteome</keyword>
<evidence type="ECO:0000313" key="1">
    <source>
        <dbReference type="EMBL" id="KAF9512462.1"/>
    </source>
</evidence>
<organism evidence="1 2">
    <name type="scientific">Hydnum rufescens UP504</name>
    <dbReference type="NCBI Taxonomy" id="1448309"/>
    <lineage>
        <taxon>Eukaryota</taxon>
        <taxon>Fungi</taxon>
        <taxon>Dikarya</taxon>
        <taxon>Basidiomycota</taxon>
        <taxon>Agaricomycotina</taxon>
        <taxon>Agaricomycetes</taxon>
        <taxon>Cantharellales</taxon>
        <taxon>Hydnaceae</taxon>
        <taxon>Hydnum</taxon>
    </lineage>
</organism>
<name>A0A9P6AVJ2_9AGAM</name>
<reference evidence="1" key="1">
    <citation type="journal article" date="2020" name="Nat. Commun.">
        <title>Large-scale genome sequencing of mycorrhizal fungi provides insights into the early evolution of symbiotic traits.</title>
        <authorList>
            <person name="Miyauchi S."/>
            <person name="Kiss E."/>
            <person name="Kuo A."/>
            <person name="Drula E."/>
            <person name="Kohler A."/>
            <person name="Sanchez-Garcia M."/>
            <person name="Morin E."/>
            <person name="Andreopoulos B."/>
            <person name="Barry K.W."/>
            <person name="Bonito G."/>
            <person name="Buee M."/>
            <person name="Carver A."/>
            <person name="Chen C."/>
            <person name="Cichocki N."/>
            <person name="Clum A."/>
            <person name="Culley D."/>
            <person name="Crous P.W."/>
            <person name="Fauchery L."/>
            <person name="Girlanda M."/>
            <person name="Hayes R.D."/>
            <person name="Keri Z."/>
            <person name="LaButti K."/>
            <person name="Lipzen A."/>
            <person name="Lombard V."/>
            <person name="Magnuson J."/>
            <person name="Maillard F."/>
            <person name="Murat C."/>
            <person name="Nolan M."/>
            <person name="Ohm R.A."/>
            <person name="Pangilinan J."/>
            <person name="Pereira M.F."/>
            <person name="Perotto S."/>
            <person name="Peter M."/>
            <person name="Pfister S."/>
            <person name="Riley R."/>
            <person name="Sitrit Y."/>
            <person name="Stielow J.B."/>
            <person name="Szollosi G."/>
            <person name="Zifcakova L."/>
            <person name="Stursova M."/>
            <person name="Spatafora J.W."/>
            <person name="Tedersoo L."/>
            <person name="Vaario L.M."/>
            <person name="Yamada A."/>
            <person name="Yan M."/>
            <person name="Wang P."/>
            <person name="Xu J."/>
            <person name="Bruns T."/>
            <person name="Baldrian P."/>
            <person name="Vilgalys R."/>
            <person name="Dunand C."/>
            <person name="Henrissat B."/>
            <person name="Grigoriev I.V."/>
            <person name="Hibbett D."/>
            <person name="Nagy L.G."/>
            <person name="Martin F.M."/>
        </authorList>
    </citation>
    <scope>NUCLEOTIDE SEQUENCE</scope>
    <source>
        <strain evidence="1">UP504</strain>
    </source>
</reference>
<protein>
    <submittedName>
        <fullName evidence="1">Uncharacterized protein</fullName>
    </submittedName>
</protein>
<evidence type="ECO:0000313" key="2">
    <source>
        <dbReference type="Proteomes" id="UP000886523"/>
    </source>
</evidence>
<dbReference type="Proteomes" id="UP000886523">
    <property type="component" value="Unassembled WGS sequence"/>
</dbReference>
<dbReference type="AlphaFoldDB" id="A0A9P6AVJ2"/>
<comment type="caution">
    <text evidence="1">The sequence shown here is derived from an EMBL/GenBank/DDBJ whole genome shotgun (WGS) entry which is preliminary data.</text>
</comment>
<gene>
    <name evidence="1" type="ORF">BS47DRAFT_1059806</name>
</gene>
<dbReference type="EMBL" id="MU128986">
    <property type="protein sequence ID" value="KAF9512462.1"/>
    <property type="molecule type" value="Genomic_DNA"/>
</dbReference>
<sequence length="159" mass="17950">MIAHQDSRNLPSRGTPGFRLNHQGEWPLDISVNQGLVISRAGCFSFWGLVRASELEGRDTLLRVEIFALVFGREGLRQVVRSRNSYTTAGSNWRVPNIRQQARTSLLELGSQPDVGHPDLALGYQILFYYQFFPDYQSARPYQALYIFISVDASTVTAP</sequence>
<accession>A0A9P6AVJ2</accession>
<proteinExistence type="predicted"/>